<keyword evidence="2" id="KW-1185">Reference proteome</keyword>
<dbReference type="EMBL" id="BPLR01005122">
    <property type="protein sequence ID" value="GIX99982.1"/>
    <property type="molecule type" value="Genomic_DNA"/>
</dbReference>
<dbReference type="AlphaFoldDB" id="A0AAV4PRD8"/>
<comment type="caution">
    <text evidence="1">The sequence shown here is derived from an EMBL/GenBank/DDBJ whole genome shotgun (WGS) entry which is preliminary data.</text>
</comment>
<protein>
    <submittedName>
        <fullName evidence="1">Uncharacterized protein</fullName>
    </submittedName>
</protein>
<evidence type="ECO:0000313" key="1">
    <source>
        <dbReference type="EMBL" id="GIX99982.1"/>
    </source>
</evidence>
<organism evidence="1 2">
    <name type="scientific">Caerostris extrusa</name>
    <name type="common">Bark spider</name>
    <name type="synonym">Caerostris bankana</name>
    <dbReference type="NCBI Taxonomy" id="172846"/>
    <lineage>
        <taxon>Eukaryota</taxon>
        <taxon>Metazoa</taxon>
        <taxon>Ecdysozoa</taxon>
        <taxon>Arthropoda</taxon>
        <taxon>Chelicerata</taxon>
        <taxon>Arachnida</taxon>
        <taxon>Araneae</taxon>
        <taxon>Araneomorphae</taxon>
        <taxon>Entelegynae</taxon>
        <taxon>Araneoidea</taxon>
        <taxon>Araneidae</taxon>
        <taxon>Caerostris</taxon>
    </lineage>
</organism>
<dbReference type="Proteomes" id="UP001054945">
    <property type="component" value="Unassembled WGS sequence"/>
</dbReference>
<proteinExistence type="predicted"/>
<accession>A0AAV4PRD8</accession>
<gene>
    <name evidence="1" type="ORF">CEXT_688761</name>
</gene>
<name>A0AAV4PRD8_CAEEX</name>
<evidence type="ECO:0000313" key="2">
    <source>
        <dbReference type="Proteomes" id="UP001054945"/>
    </source>
</evidence>
<sequence>MSIVQDVPKEENPKIQLLANLLYDIWSALFQLNSSCHSTPISGGVEVGAPPPGVSGQVSTAVLGSEAAAREKGWFKPNLPQVDCCKSMKCLPFDITDFPAVDCYFTRGVEG</sequence>
<reference evidence="1 2" key="1">
    <citation type="submission" date="2021-06" db="EMBL/GenBank/DDBJ databases">
        <title>Caerostris extrusa draft genome.</title>
        <authorList>
            <person name="Kono N."/>
            <person name="Arakawa K."/>
        </authorList>
    </citation>
    <scope>NUCLEOTIDE SEQUENCE [LARGE SCALE GENOMIC DNA]</scope>
</reference>